<dbReference type="Gene3D" id="1.25.40.20">
    <property type="entry name" value="Ankyrin repeat-containing domain"/>
    <property type="match status" value="1"/>
</dbReference>
<name>A0A6G7VME9_9RHOB</name>
<proteinExistence type="predicted"/>
<protein>
    <submittedName>
        <fullName evidence="1">Ankyrin repeat domain-containing protein</fullName>
    </submittedName>
</protein>
<evidence type="ECO:0000313" key="2">
    <source>
        <dbReference type="Proteomes" id="UP000500791"/>
    </source>
</evidence>
<evidence type="ECO:0000313" key="1">
    <source>
        <dbReference type="EMBL" id="QIK41046.1"/>
    </source>
</evidence>
<dbReference type="SUPFAM" id="SSF48403">
    <property type="entry name" value="Ankyrin repeat"/>
    <property type="match status" value="1"/>
</dbReference>
<dbReference type="EMBL" id="CP049811">
    <property type="protein sequence ID" value="QIK41046.1"/>
    <property type="molecule type" value="Genomic_DNA"/>
</dbReference>
<reference evidence="1 2" key="1">
    <citation type="submission" date="2020-03" db="EMBL/GenBank/DDBJ databases">
        <title>Complete genome sequence of Monaibacterium sp. ALG8 with diverse plasmids.</title>
        <authorList>
            <person name="Sun C."/>
        </authorList>
    </citation>
    <scope>NUCLEOTIDE SEQUENCE [LARGE SCALE GENOMIC DNA]</scope>
    <source>
        <strain evidence="1 2">ALG8</strain>
    </source>
</reference>
<dbReference type="RefSeq" id="WP_166191145.1">
    <property type="nucleotide sequence ID" value="NZ_CP049811.1"/>
</dbReference>
<dbReference type="KEGG" id="mon:G8E03_09845"/>
<dbReference type="InterPro" id="IPR036770">
    <property type="entry name" value="Ankyrin_rpt-contain_sf"/>
</dbReference>
<sequence>MKYPIYTPFQKYLLRRELLMLHDFGTEDFPRRLSWSEIVDQIAAYTDLPLDGGAYSSADAGNEDREKHAETQSLKFYTNKIQEFVKRPNRKFPKSGMPIDYVLKHFVDYLCHPEIKRLSYEQLANPQIGLDAGARLAEFAWDGLVVHALTEQLDGSVFSSPSIEGGKRGMRHLCFEHFENSCLYALAEIVTAGKKTLSIDHGWAVALPGSEIQLFFKRTYSNEFANYIGTQRDSHVYIVPTKSIAAPDSNINVSKVVEFMYNEDGLIYSPKKKLPQKISRFSSGAEINIFMDEITGKDLIDAIVGDDLTKFEELVEAGVDVNYRDSQNGWTALHHIAWLSRVEELEIISKRDDLDYLIKDLKGRDPADLAAENGWGDPEVLEFLSKQRSEQYHNSAADIDFPEP</sequence>
<dbReference type="AlphaFoldDB" id="A0A6G7VME9"/>
<keyword evidence="2" id="KW-1185">Reference proteome</keyword>
<dbReference type="Proteomes" id="UP000500791">
    <property type="component" value="Chromosome"/>
</dbReference>
<gene>
    <name evidence="1" type="ORF">G8E03_09845</name>
</gene>
<accession>A0A6G7VME9</accession>
<organism evidence="1 2">
    <name type="scientific">Pontivivens nitratireducens</name>
    <dbReference type="NCBI Taxonomy" id="2758038"/>
    <lineage>
        <taxon>Bacteria</taxon>
        <taxon>Pseudomonadati</taxon>
        <taxon>Pseudomonadota</taxon>
        <taxon>Alphaproteobacteria</taxon>
        <taxon>Rhodobacterales</taxon>
        <taxon>Paracoccaceae</taxon>
        <taxon>Pontivivens</taxon>
    </lineage>
</organism>